<dbReference type="Gene3D" id="3.40.190.10">
    <property type="entry name" value="Periplasmic binding protein-like II"/>
    <property type="match status" value="1"/>
</dbReference>
<dbReference type="Gene3D" id="3.40.190.150">
    <property type="entry name" value="Bordetella uptake gene, domain 1"/>
    <property type="match status" value="1"/>
</dbReference>
<sequence>MKPLLIPSIAAALCAAALAGPARAEDFPSRPIRILVGFAPGGNVDTPTRIVARRLAEVLGVAVVVENKPGAGGNIAAESVARSPADGHTLLACGATSHGANSALFSKLTYDPVKDFAPVTMFGTVPNVLVVNPAVPATTFAEFAAWVKVEPSRANIASAGIGTSQHLSIELLKSMTGLATTHVPYKGGAPAMSDVLAGQVPSMVAGMPTALPAIKAGKVRAIAVTSTKRSPNLPQVPTLAEAGVAGYDVTNWVGLCAPAGVSPQTLTKLYTAVQTALASTEISKSLVDIGYEPAAVTPLELSAFIQREVPKWLKVVREAGITPE</sequence>
<dbReference type="EMBL" id="JAUZEE010000013">
    <property type="protein sequence ID" value="MDP4302664.1"/>
    <property type="molecule type" value="Genomic_DNA"/>
</dbReference>
<dbReference type="PANTHER" id="PTHR42928">
    <property type="entry name" value="TRICARBOXYLATE-BINDING PROTEIN"/>
    <property type="match status" value="1"/>
</dbReference>
<dbReference type="PANTHER" id="PTHR42928:SF5">
    <property type="entry name" value="BLR1237 PROTEIN"/>
    <property type="match status" value="1"/>
</dbReference>
<keyword evidence="4" id="KW-1185">Reference proteome</keyword>
<proteinExistence type="inferred from homology"/>
<name>A0ABT9G845_LEPDI</name>
<dbReference type="SUPFAM" id="SSF53850">
    <property type="entry name" value="Periplasmic binding protein-like II"/>
    <property type="match status" value="1"/>
</dbReference>
<evidence type="ECO:0000313" key="4">
    <source>
        <dbReference type="Proteomes" id="UP001235760"/>
    </source>
</evidence>
<dbReference type="InterPro" id="IPR005064">
    <property type="entry name" value="BUG"/>
</dbReference>
<comment type="caution">
    <text evidence="3">The sequence shown here is derived from an EMBL/GenBank/DDBJ whole genome shotgun (WGS) entry which is preliminary data.</text>
</comment>
<evidence type="ECO:0000256" key="2">
    <source>
        <dbReference type="SAM" id="SignalP"/>
    </source>
</evidence>
<dbReference type="RefSeq" id="WP_305751202.1">
    <property type="nucleotide sequence ID" value="NZ_JAUZEE010000013.1"/>
</dbReference>
<protein>
    <submittedName>
        <fullName evidence="3">Tripartite tricarboxylate transporter substrate binding protein</fullName>
    </submittedName>
</protein>
<feature type="signal peptide" evidence="2">
    <location>
        <begin position="1"/>
        <end position="24"/>
    </location>
</feature>
<dbReference type="Proteomes" id="UP001235760">
    <property type="component" value="Unassembled WGS sequence"/>
</dbReference>
<dbReference type="CDD" id="cd13578">
    <property type="entry name" value="PBP2_Bug27"/>
    <property type="match status" value="1"/>
</dbReference>
<dbReference type="InterPro" id="IPR042100">
    <property type="entry name" value="Bug_dom1"/>
</dbReference>
<gene>
    <name evidence="3" type="ORF">Q8X39_18660</name>
</gene>
<keyword evidence="2" id="KW-0732">Signal</keyword>
<evidence type="ECO:0000256" key="1">
    <source>
        <dbReference type="ARBA" id="ARBA00006987"/>
    </source>
</evidence>
<accession>A0ABT9G845</accession>
<feature type="chain" id="PRO_5045842065" evidence="2">
    <location>
        <begin position="25"/>
        <end position="324"/>
    </location>
</feature>
<evidence type="ECO:0000313" key="3">
    <source>
        <dbReference type="EMBL" id="MDP4302664.1"/>
    </source>
</evidence>
<dbReference type="PIRSF" id="PIRSF017082">
    <property type="entry name" value="YflP"/>
    <property type="match status" value="1"/>
</dbReference>
<comment type="similarity">
    <text evidence="1">Belongs to the UPF0065 (bug) family.</text>
</comment>
<reference evidence="3 4" key="1">
    <citation type="submission" date="2023-08" db="EMBL/GenBank/DDBJ databases">
        <authorList>
            <person name="Roldan D.M."/>
            <person name="Menes R.J."/>
        </authorList>
    </citation>
    <scope>NUCLEOTIDE SEQUENCE [LARGE SCALE GENOMIC DNA]</scope>
    <source>
        <strain evidence="3 4">CCM 2812</strain>
    </source>
</reference>
<organism evidence="3 4">
    <name type="scientific">Leptothrix discophora</name>
    <dbReference type="NCBI Taxonomy" id="89"/>
    <lineage>
        <taxon>Bacteria</taxon>
        <taxon>Pseudomonadati</taxon>
        <taxon>Pseudomonadota</taxon>
        <taxon>Betaproteobacteria</taxon>
        <taxon>Burkholderiales</taxon>
        <taxon>Sphaerotilaceae</taxon>
        <taxon>Leptothrix</taxon>
    </lineage>
</organism>
<dbReference type="Pfam" id="PF03401">
    <property type="entry name" value="TctC"/>
    <property type="match status" value="1"/>
</dbReference>